<sequence length="238" mass="26507">MAHTRQLSRKGFGDLLLIAASVLAPARDLTTVKDNFFGSKSNLFCDYCLPAAMQLNLLTSMKQVTRCVGVGSSKYVDSPAGNAVNELHHWLLIQRNYPSVSRNRKDPFKSYGLIYSHDLYKKIISLDVHPFEGAHSWKLIVLIQNLGSVLPSHIINTEIDENVHGFRNLSQVLAPWIRTNSFIWNCGSGVFAALPHATGASNLRSYIRGDRTPVDESSGKAEFGPFDFVHRHNQTLQG</sequence>
<dbReference type="AlphaFoldDB" id="A0A4Q7YTV1"/>
<name>A0A4Q7YTV1_9BACT</name>
<accession>A0A4Q7YTV1</accession>
<comment type="caution">
    <text evidence="1">The sequence shown here is derived from an EMBL/GenBank/DDBJ whole genome shotgun (WGS) entry which is preliminary data.</text>
</comment>
<evidence type="ECO:0000313" key="2">
    <source>
        <dbReference type="Proteomes" id="UP000292958"/>
    </source>
</evidence>
<proteinExistence type="predicted"/>
<protein>
    <submittedName>
        <fullName evidence="1">Uncharacterized protein</fullName>
    </submittedName>
</protein>
<dbReference type="Proteomes" id="UP000292958">
    <property type="component" value="Unassembled WGS sequence"/>
</dbReference>
<reference evidence="1 2" key="1">
    <citation type="submission" date="2019-02" db="EMBL/GenBank/DDBJ databases">
        <title>Genomic Encyclopedia of Archaeal and Bacterial Type Strains, Phase II (KMG-II): from individual species to whole genera.</title>
        <authorList>
            <person name="Goeker M."/>
        </authorList>
    </citation>
    <scope>NUCLEOTIDE SEQUENCE [LARGE SCALE GENOMIC DNA]</scope>
    <source>
        <strain evidence="1 2">DSM 18101</strain>
    </source>
</reference>
<keyword evidence="2" id="KW-1185">Reference proteome</keyword>
<evidence type="ECO:0000313" key="1">
    <source>
        <dbReference type="EMBL" id="RZU40714.1"/>
    </source>
</evidence>
<dbReference type="EMBL" id="SHKW01000001">
    <property type="protein sequence ID" value="RZU40714.1"/>
    <property type="molecule type" value="Genomic_DNA"/>
</dbReference>
<organism evidence="1 2">
    <name type="scientific">Edaphobacter modestus</name>
    <dbReference type="NCBI Taxonomy" id="388466"/>
    <lineage>
        <taxon>Bacteria</taxon>
        <taxon>Pseudomonadati</taxon>
        <taxon>Acidobacteriota</taxon>
        <taxon>Terriglobia</taxon>
        <taxon>Terriglobales</taxon>
        <taxon>Acidobacteriaceae</taxon>
        <taxon>Edaphobacter</taxon>
    </lineage>
</organism>
<gene>
    <name evidence="1" type="ORF">BDD14_2185</name>
</gene>